<dbReference type="GO" id="GO:0019888">
    <property type="term" value="F:protein phosphatase regulator activity"/>
    <property type="evidence" value="ECO:0007669"/>
    <property type="project" value="TreeGrafter"/>
</dbReference>
<dbReference type="OrthoDB" id="5976067at2759"/>
<dbReference type="GeneID" id="113391573"/>
<sequence length="782" mass="88906">MDNFSGSLMRNRRNLLDIKGFTPNHFPRSNYSTDAHIKSEMKHTFEDDLFRNFHLLSDPLKKNLADSVITGVEKKKNMLETKEYATQEAVKPPNTQRTDYYPSLAGITNFFSGVLNIMGTIFHKRASSPASQYYDSFDSDYDDQQLAPSIIWQTSNFEVQNKNEQADMLFESNNDSHTNLDSDMNVDCRTAATHCEKKLNEVRLLLSNENKQNVQNSKSSKYSRRPKKAFIEASSVEESFEDAFSPENFLHLPNDTFIEYYSPFSYHDELLVVSDAPRIKTDLNVFSSIDITKNLQEDTENKPSETKKNLNTENCLKDEIILTKTNDEVVSSCEDKISKLKALLQSKCHKSTTKETNKEVDITAPIAIPSPELPIETVFGSEINSSGIQNSNSSQNSDYFNEVTGKFNSSSVESEDSFQIVFTDSPKNCRKRLSSDCESEDSFIVFEESPDSCYTSNEVFGDEIDLDNDSSDADSNYDEDSGCGATCKLSPNLSRTFCDLTDNSLYSQDVVDSVQMSAPSAVTKEKTGLLLDETRKNQKKKLPAKKVHFSTLPPKVHVMRVWAFAARQARAGHWERHALDRERFKRRIADVEMAISWVLKPQHRARVIFQRFRPWWNAQKRKELAEKKEIEEREKSLKLQTEDQKDADNCKLINKSDVNGSKASLDESTGSDKTDYDQNEGQIVKISSDITTANVDQGYILNNNTTQEKCKNTELPVDGYIFKSPNNDNDRGRNDLNTQAYNNDSNDFVYSNEINNSNETTNNDMLFIKIGDLLITDGRVDT</sequence>
<dbReference type="OMA" id="PWWNAQK"/>
<accession>A0A8B8HEW2</accession>
<name>A0A8B8HEW2_VANTA</name>
<dbReference type="RefSeq" id="XP_026483354.2">
    <property type="nucleotide sequence ID" value="XM_026627569.2"/>
</dbReference>
<evidence type="ECO:0000313" key="3">
    <source>
        <dbReference type="Proteomes" id="UP001652626"/>
    </source>
</evidence>
<keyword evidence="3" id="KW-1185">Reference proteome</keyword>
<dbReference type="PANTHER" id="PTHR16489">
    <property type="entry name" value="GH11727P"/>
    <property type="match status" value="1"/>
</dbReference>
<reference evidence="4" key="1">
    <citation type="submission" date="2025-08" db="UniProtKB">
        <authorList>
            <consortium name="RefSeq"/>
        </authorList>
    </citation>
    <scope>IDENTIFICATION</scope>
    <source>
        <tissue evidence="4">Whole body</tissue>
    </source>
</reference>
<keyword evidence="1" id="KW-0175">Coiled coil</keyword>
<proteinExistence type="predicted"/>
<evidence type="ECO:0000313" key="4">
    <source>
        <dbReference type="RefSeq" id="XP_026483354.2"/>
    </source>
</evidence>
<protein>
    <submittedName>
        <fullName evidence="4">Uncharacterized protein LOC113391573</fullName>
    </submittedName>
</protein>
<organism evidence="3 4">
    <name type="scientific">Vanessa tameamea</name>
    <name type="common">Kamehameha butterfly</name>
    <dbReference type="NCBI Taxonomy" id="334116"/>
    <lineage>
        <taxon>Eukaryota</taxon>
        <taxon>Metazoa</taxon>
        <taxon>Ecdysozoa</taxon>
        <taxon>Arthropoda</taxon>
        <taxon>Hexapoda</taxon>
        <taxon>Insecta</taxon>
        <taxon>Pterygota</taxon>
        <taxon>Neoptera</taxon>
        <taxon>Endopterygota</taxon>
        <taxon>Lepidoptera</taxon>
        <taxon>Glossata</taxon>
        <taxon>Ditrysia</taxon>
        <taxon>Papilionoidea</taxon>
        <taxon>Nymphalidae</taxon>
        <taxon>Nymphalinae</taxon>
        <taxon>Vanessa</taxon>
    </lineage>
</organism>
<feature type="coiled-coil region" evidence="1">
    <location>
        <begin position="620"/>
        <end position="647"/>
    </location>
</feature>
<dbReference type="GO" id="GO:0005783">
    <property type="term" value="C:endoplasmic reticulum"/>
    <property type="evidence" value="ECO:0007669"/>
    <property type="project" value="TreeGrafter"/>
</dbReference>
<evidence type="ECO:0000256" key="1">
    <source>
        <dbReference type="SAM" id="Coils"/>
    </source>
</evidence>
<dbReference type="PANTHER" id="PTHR16489:SF12">
    <property type="entry name" value="GH11727P"/>
    <property type="match status" value="1"/>
</dbReference>
<feature type="compositionally biased region" description="Polar residues" evidence="2">
    <location>
        <begin position="656"/>
        <end position="668"/>
    </location>
</feature>
<dbReference type="Proteomes" id="UP001652626">
    <property type="component" value="Chromosome 30"/>
</dbReference>
<dbReference type="AlphaFoldDB" id="A0A8B8HEW2"/>
<dbReference type="GO" id="GO:0000164">
    <property type="term" value="C:protein phosphatase type 1 complex"/>
    <property type="evidence" value="ECO:0007669"/>
    <property type="project" value="TreeGrafter"/>
</dbReference>
<feature type="region of interest" description="Disordered" evidence="2">
    <location>
        <begin position="650"/>
        <end position="677"/>
    </location>
</feature>
<evidence type="ECO:0000256" key="2">
    <source>
        <dbReference type="SAM" id="MobiDB-lite"/>
    </source>
</evidence>
<gene>
    <name evidence="4" type="primary">LOC113391573</name>
</gene>
<dbReference type="GO" id="GO:0034976">
    <property type="term" value="P:response to endoplasmic reticulum stress"/>
    <property type="evidence" value="ECO:0007669"/>
    <property type="project" value="TreeGrafter"/>
</dbReference>
<dbReference type="InterPro" id="IPR051254">
    <property type="entry name" value="PPP1R15"/>
</dbReference>